<dbReference type="AlphaFoldDB" id="A0A918UWL7"/>
<feature type="compositionally biased region" description="Low complexity" evidence="1">
    <location>
        <begin position="545"/>
        <end position="563"/>
    </location>
</feature>
<organism evidence="2 3">
    <name type="scientific">Streptomyces inusitatus</name>
    <dbReference type="NCBI Taxonomy" id="68221"/>
    <lineage>
        <taxon>Bacteria</taxon>
        <taxon>Bacillati</taxon>
        <taxon>Actinomycetota</taxon>
        <taxon>Actinomycetes</taxon>
        <taxon>Kitasatosporales</taxon>
        <taxon>Streptomycetaceae</taxon>
        <taxon>Streptomyces</taxon>
    </lineage>
</organism>
<sequence length="583" mass="64716">MRDSLAVASRHLPDEGLARRIKSMACTAPLLALDDNKASLRFGPAKDYQLAEIALHTIDHVTVSMDFDSGADHEDILAGVMPFVAVQTPDRSTEEHERITALVLQRLLNIGTADRSFGRDYGLIDGEGGYRLHHFPFRLLVERPFKGKTYVRATDEAINVLVGALDTDVESAQIAAEVKLEHLIRRRRLSEAKLAAEQARYRTVQYGETIRRHFDATRRDVRTVDWEHEVPKLLAEALDHVQARYRAEHSILRNISQARDASEDPTHKQQAAELVDIVRDCIRRHMRLQKWLLEAGDLFRSEQDRQQFADLPVREAVDLHGQLLRPLLSLTVRDALPAATVYFRSATAPQVPAVTSLATLVPRLLLPPRERERLGGNVPEPELETPEPMETFGVEEWRITDELLSFEGGPRRLGELLTRALAHGPAVASLLTHRVAHAFSPPVGEHLDQVDDRMLVSVRAGALLNTPLIGVTIYWSGRCRCCRPCGPRKKPTLHRRKHPSESHPHHRRGGGRGPADRLRAAPPAAPGRRHRLHGALNGRPRRAPGRPGTGSRSSGWSGPRPTRAAGTGALGNTPPGRSPPSAA</sequence>
<comment type="caution">
    <text evidence="2">The sequence shown here is derived from an EMBL/GenBank/DDBJ whole genome shotgun (WGS) entry which is preliminary data.</text>
</comment>
<evidence type="ECO:0000256" key="1">
    <source>
        <dbReference type="SAM" id="MobiDB-lite"/>
    </source>
</evidence>
<proteinExistence type="predicted"/>
<dbReference type="RefSeq" id="WP_229869201.1">
    <property type="nucleotide sequence ID" value="NZ_BMWG01000011.1"/>
</dbReference>
<evidence type="ECO:0000313" key="2">
    <source>
        <dbReference type="EMBL" id="GGZ39628.1"/>
    </source>
</evidence>
<feature type="region of interest" description="Disordered" evidence="1">
    <location>
        <begin position="486"/>
        <end position="583"/>
    </location>
</feature>
<protein>
    <submittedName>
        <fullName evidence="2">Uncharacterized protein</fullName>
    </submittedName>
</protein>
<name>A0A918UWL7_9ACTN</name>
<feature type="compositionally biased region" description="Basic residues" evidence="1">
    <location>
        <begin position="486"/>
        <end position="510"/>
    </location>
</feature>
<keyword evidence="3" id="KW-1185">Reference proteome</keyword>
<accession>A0A918UWL7</accession>
<reference evidence="2" key="1">
    <citation type="journal article" date="2014" name="Int. J. Syst. Evol. Microbiol.">
        <title>Complete genome sequence of Corynebacterium casei LMG S-19264T (=DSM 44701T), isolated from a smear-ripened cheese.</title>
        <authorList>
            <consortium name="US DOE Joint Genome Institute (JGI-PGF)"/>
            <person name="Walter F."/>
            <person name="Albersmeier A."/>
            <person name="Kalinowski J."/>
            <person name="Ruckert C."/>
        </authorList>
    </citation>
    <scope>NUCLEOTIDE SEQUENCE</scope>
    <source>
        <strain evidence="2">JCM 4988</strain>
    </source>
</reference>
<dbReference type="EMBL" id="BMWG01000011">
    <property type="protein sequence ID" value="GGZ39628.1"/>
    <property type="molecule type" value="Genomic_DNA"/>
</dbReference>
<evidence type="ECO:0000313" key="3">
    <source>
        <dbReference type="Proteomes" id="UP000630936"/>
    </source>
</evidence>
<reference evidence="2" key="2">
    <citation type="submission" date="2020-09" db="EMBL/GenBank/DDBJ databases">
        <authorList>
            <person name="Sun Q."/>
            <person name="Ohkuma M."/>
        </authorList>
    </citation>
    <scope>NUCLEOTIDE SEQUENCE</scope>
    <source>
        <strain evidence="2">JCM 4988</strain>
    </source>
</reference>
<gene>
    <name evidence="2" type="ORF">GCM10010387_37430</name>
</gene>
<feature type="compositionally biased region" description="Basic residues" evidence="1">
    <location>
        <begin position="527"/>
        <end position="544"/>
    </location>
</feature>
<dbReference type="Proteomes" id="UP000630936">
    <property type="component" value="Unassembled WGS sequence"/>
</dbReference>